<evidence type="ECO:0000313" key="3">
    <source>
        <dbReference type="Proteomes" id="UP000014975"/>
    </source>
</evidence>
<dbReference type="Pfam" id="PF12669">
    <property type="entry name" value="FeoB_associated"/>
    <property type="match status" value="1"/>
</dbReference>
<evidence type="ECO:0008006" key="4">
    <source>
        <dbReference type="Google" id="ProtNLM"/>
    </source>
</evidence>
<protein>
    <recommendedName>
        <fullName evidence="4">Virus attachment protein p12 family</fullName>
    </recommendedName>
</protein>
<feature type="transmembrane region" description="Helical" evidence="1">
    <location>
        <begin position="6"/>
        <end position="22"/>
    </location>
</feature>
<dbReference type="AlphaFoldDB" id="S7T8H7"/>
<reference evidence="2 3" key="1">
    <citation type="journal article" date="2013" name="Genome Announc.">
        <title>Draft genome sequences for three mercury-methylating, sulfate-reducing bacteria.</title>
        <authorList>
            <person name="Brown S.D."/>
            <person name="Hurt R.A.Jr."/>
            <person name="Gilmour C.C."/>
            <person name="Elias D.A."/>
        </authorList>
    </citation>
    <scope>NUCLEOTIDE SEQUENCE [LARGE SCALE GENOMIC DNA]</scope>
    <source>
        <strain evidence="2 3">DSM 16529</strain>
    </source>
</reference>
<evidence type="ECO:0000313" key="2">
    <source>
        <dbReference type="EMBL" id="EPR32765.1"/>
    </source>
</evidence>
<gene>
    <name evidence="2" type="ORF">dsat_0206</name>
</gene>
<name>S7T8H7_9BACT</name>
<dbReference type="PATRIC" id="fig|1121439.3.peg.1553"/>
<keyword evidence="1" id="KW-1133">Transmembrane helix</keyword>
<accession>S7T8H7</accession>
<dbReference type="RefSeq" id="WP_020886900.1">
    <property type="nucleotide sequence ID" value="NZ_ATHI01000026.1"/>
</dbReference>
<dbReference type="EMBL" id="ATHI01000026">
    <property type="protein sequence ID" value="EPR32765.1"/>
    <property type="molecule type" value="Genomic_DNA"/>
</dbReference>
<dbReference type="Proteomes" id="UP000014975">
    <property type="component" value="Unassembled WGS sequence"/>
</dbReference>
<comment type="caution">
    <text evidence="2">The sequence shown here is derived from an EMBL/GenBank/DDBJ whole genome shotgun (WGS) entry which is preliminary data.</text>
</comment>
<proteinExistence type="predicted"/>
<sequence length="51" mass="5194">MNEWLDYAIVGAVVAVAVGYLVRRFMAARSKKSGCGCGECGCGKGPGQGLG</sequence>
<keyword evidence="1" id="KW-0472">Membrane</keyword>
<evidence type="ECO:0000256" key="1">
    <source>
        <dbReference type="SAM" id="Phobius"/>
    </source>
</evidence>
<keyword evidence="3" id="KW-1185">Reference proteome</keyword>
<keyword evidence="1" id="KW-0812">Transmembrane</keyword>
<organism evidence="2 3">
    <name type="scientific">Alkalidesulfovibrio alkalitolerans DSM 16529</name>
    <dbReference type="NCBI Taxonomy" id="1121439"/>
    <lineage>
        <taxon>Bacteria</taxon>
        <taxon>Pseudomonadati</taxon>
        <taxon>Thermodesulfobacteriota</taxon>
        <taxon>Desulfovibrionia</taxon>
        <taxon>Desulfovibrionales</taxon>
        <taxon>Desulfovibrionaceae</taxon>
        <taxon>Alkalidesulfovibrio</taxon>
    </lineage>
</organism>